<dbReference type="GO" id="GO:0106143">
    <property type="term" value="C:tRNA (m7G46) methyltransferase complex"/>
    <property type="evidence" value="ECO:0007669"/>
    <property type="project" value="EnsemblFungi"/>
</dbReference>
<dbReference type="UniPathway" id="UPA00989"/>
<evidence type="ECO:0000313" key="9">
    <source>
        <dbReference type="Proteomes" id="UP000019384"/>
    </source>
</evidence>
<evidence type="ECO:0000256" key="5">
    <source>
        <dbReference type="ARBA" id="ARBA00023242"/>
    </source>
</evidence>
<dbReference type="HOGENOM" id="CLU_022082_0_0_1"/>
<dbReference type="GO" id="GO:0106004">
    <property type="term" value="P:tRNA (guanine-N7)-methylation"/>
    <property type="evidence" value="ECO:0007669"/>
    <property type="project" value="UniProtKB-UniRule"/>
</dbReference>
<gene>
    <name evidence="8" type="ORF">KUCA_T00001247001</name>
</gene>
<dbReference type="Pfam" id="PF00400">
    <property type="entry name" value="WD40"/>
    <property type="match status" value="1"/>
</dbReference>
<keyword evidence="2 6" id="KW-0853">WD repeat</keyword>
<evidence type="ECO:0000256" key="2">
    <source>
        <dbReference type="ARBA" id="ARBA00022574"/>
    </source>
</evidence>
<dbReference type="GO" id="GO:0005829">
    <property type="term" value="C:cytosol"/>
    <property type="evidence" value="ECO:0007669"/>
    <property type="project" value="EnsemblFungi"/>
</dbReference>
<dbReference type="GO" id="GO:0008047">
    <property type="term" value="F:enzyme activator activity"/>
    <property type="evidence" value="ECO:0007669"/>
    <property type="project" value="EnsemblFungi"/>
</dbReference>
<dbReference type="Proteomes" id="UP000019384">
    <property type="component" value="Unassembled WGS sequence"/>
</dbReference>
<keyword evidence="4 6" id="KW-0677">Repeat</keyword>
<dbReference type="PANTHER" id="PTHR16288:SF0">
    <property type="entry name" value="TRNA (GUANINE-N(7)-)-METHYLTRANSFERASE NON-CATALYTIC SUBUNIT WDR4"/>
    <property type="match status" value="1"/>
</dbReference>
<comment type="pathway">
    <text evidence="6">tRNA modification; N(7)-methylguanine-tRNA biosynthesis.</text>
</comment>
<feature type="repeat" description="WD" evidence="7">
    <location>
        <begin position="208"/>
        <end position="250"/>
    </location>
</feature>
<keyword evidence="9" id="KW-1185">Reference proteome</keyword>
<dbReference type="InterPro" id="IPR028884">
    <property type="entry name" value="Trm82"/>
</dbReference>
<dbReference type="InterPro" id="IPR001680">
    <property type="entry name" value="WD40_rpt"/>
</dbReference>
<name>W6MTW4_9ASCO</name>
<accession>W6MTW4</accession>
<protein>
    <submittedName>
        <fullName evidence="8">Uncharacterized protein</fullName>
    </submittedName>
</protein>
<keyword evidence="5 6" id="KW-0539">Nucleus</keyword>
<dbReference type="OrthoDB" id="339900at2759"/>
<organism evidence="8 9">
    <name type="scientific">Kuraishia capsulata CBS 1993</name>
    <dbReference type="NCBI Taxonomy" id="1382522"/>
    <lineage>
        <taxon>Eukaryota</taxon>
        <taxon>Fungi</taxon>
        <taxon>Dikarya</taxon>
        <taxon>Ascomycota</taxon>
        <taxon>Saccharomycotina</taxon>
        <taxon>Pichiomycetes</taxon>
        <taxon>Pichiales</taxon>
        <taxon>Pichiaceae</taxon>
        <taxon>Kuraishia</taxon>
    </lineage>
</organism>
<evidence type="ECO:0000256" key="6">
    <source>
        <dbReference type="HAMAP-Rule" id="MF_03056"/>
    </source>
</evidence>
<evidence type="ECO:0000256" key="7">
    <source>
        <dbReference type="PROSITE-ProRule" id="PRU00221"/>
    </source>
</evidence>
<dbReference type="EMBL" id="HG793125">
    <property type="protein sequence ID" value="CDK25280.1"/>
    <property type="molecule type" value="Genomic_DNA"/>
</dbReference>
<proteinExistence type="inferred from homology"/>
<dbReference type="STRING" id="1382522.W6MTW4"/>
<evidence type="ECO:0000256" key="4">
    <source>
        <dbReference type="ARBA" id="ARBA00022737"/>
    </source>
</evidence>
<comment type="function">
    <text evidence="6">Required for the formation of N(7)-methylguanine at position 46 (m7G46) in tRNA. In the complex, it is required to stabilize and induce conformational changes of the catalytic subunit.</text>
</comment>
<comment type="similarity">
    <text evidence="6">Belongs to the WD repeat TRM82 family.</text>
</comment>
<dbReference type="PROSITE" id="PS50082">
    <property type="entry name" value="WD_REPEATS_2"/>
    <property type="match status" value="1"/>
</dbReference>
<sequence>MKHPFQAIASNAEYVFAVSKNSIHAYRIHSDSLELATSWTDETDQRTLLKEQQDQKIKEGNLKKTPKIPVPGPGAPPIYNFIRTVNVFERYVVLTVDMDKSVVVFELTNDESVWRLLKRQRFPKRPDSVTMIDDHTVLMGDKFGDVYAMDVSSPPQTEAFKPVLGHVSMLTSVCSATNNGRQYVISGDRDEHIRVTNYPKTFVIDKWLFGHKEFVSSLTVPKKYGNVLVSGGGDDYFCVWDWTDGTLKQKIEYGKQIENYFKEGILSPEVCPLIFKEGALVELCITLIVSHEDFLVVTIEGCNIALIYKFEQELVFSHYLAVDEPILSLTITPAGKIVVGTDSEKLYLRSLVGEDQTAVLIPENLTEISENSPKMPLYATSHLRKGAMF</sequence>
<dbReference type="PANTHER" id="PTHR16288">
    <property type="entry name" value="WD40 REPEAT PROTEIN 4"/>
    <property type="match status" value="1"/>
</dbReference>
<evidence type="ECO:0000313" key="8">
    <source>
        <dbReference type="EMBL" id="CDK25280.1"/>
    </source>
</evidence>
<dbReference type="RefSeq" id="XP_022457292.1">
    <property type="nucleotide sequence ID" value="XM_022605866.1"/>
</dbReference>
<dbReference type="AlphaFoldDB" id="W6MTW4"/>
<dbReference type="Gene3D" id="2.130.10.10">
    <property type="entry name" value="YVTN repeat-like/Quinoprotein amine dehydrogenase"/>
    <property type="match status" value="1"/>
</dbReference>
<evidence type="ECO:0000256" key="3">
    <source>
        <dbReference type="ARBA" id="ARBA00022694"/>
    </source>
</evidence>
<dbReference type="InterPro" id="IPR036322">
    <property type="entry name" value="WD40_repeat_dom_sf"/>
</dbReference>
<comment type="subcellular location">
    <subcellularLocation>
        <location evidence="1 6">Nucleus</location>
    </subcellularLocation>
</comment>
<dbReference type="InterPro" id="IPR015943">
    <property type="entry name" value="WD40/YVTN_repeat-like_dom_sf"/>
</dbReference>
<reference evidence="8" key="1">
    <citation type="submission" date="2013-12" db="EMBL/GenBank/DDBJ databases">
        <authorList>
            <person name="Genoscope - CEA"/>
        </authorList>
    </citation>
    <scope>NUCLEOTIDE SEQUENCE</scope>
    <source>
        <strain evidence="8">CBS 1993</strain>
    </source>
</reference>
<dbReference type="SUPFAM" id="SSF50978">
    <property type="entry name" value="WD40 repeat-like"/>
    <property type="match status" value="1"/>
</dbReference>
<dbReference type="HAMAP" id="MF_03056">
    <property type="entry name" value="TRM82"/>
    <property type="match status" value="1"/>
</dbReference>
<dbReference type="GeneID" id="34518680"/>
<reference evidence="8" key="2">
    <citation type="submission" date="2014-02" db="EMBL/GenBank/DDBJ databases">
        <title>Complete DNA sequence of /Kuraishia capsulata/ illustrates novel genomic features among budding yeasts (/Saccharomycotina/).</title>
        <authorList>
            <person name="Morales L."/>
            <person name="Noel B."/>
            <person name="Porcel B."/>
            <person name="Marcet-Houben M."/>
            <person name="Hullo M-F."/>
            <person name="Sacerdot C."/>
            <person name="Tekaia F."/>
            <person name="Leh-Louis V."/>
            <person name="Despons L."/>
            <person name="Khanna V."/>
            <person name="Aury J-M."/>
            <person name="Barbe V."/>
            <person name="Couloux A."/>
            <person name="Labadie K."/>
            <person name="Pelletier E."/>
            <person name="Souciet J-L."/>
            <person name="Boekhout T."/>
            <person name="Gabaldon T."/>
            <person name="Wincker P."/>
            <person name="Dujon B."/>
        </authorList>
    </citation>
    <scope>NUCLEOTIDE SEQUENCE</scope>
    <source>
        <strain evidence="8">CBS 1993</strain>
    </source>
</reference>
<evidence type="ECO:0000256" key="1">
    <source>
        <dbReference type="ARBA" id="ARBA00004123"/>
    </source>
</evidence>
<dbReference type="GO" id="GO:0005634">
    <property type="term" value="C:nucleus"/>
    <property type="evidence" value="ECO:0007669"/>
    <property type="project" value="UniProtKB-SubCell"/>
</dbReference>
<keyword evidence="3 6" id="KW-0819">tRNA processing</keyword>
<dbReference type="SMART" id="SM00320">
    <property type="entry name" value="WD40"/>
    <property type="match status" value="3"/>
</dbReference>